<dbReference type="EMBL" id="CAJVPT010000151">
    <property type="protein sequence ID" value="CAG8439650.1"/>
    <property type="molecule type" value="Genomic_DNA"/>
</dbReference>
<gene>
    <name evidence="1" type="ORF">ACOLOM_LOCUS145</name>
</gene>
<evidence type="ECO:0000313" key="2">
    <source>
        <dbReference type="Proteomes" id="UP000789525"/>
    </source>
</evidence>
<comment type="caution">
    <text evidence="1">The sequence shown here is derived from an EMBL/GenBank/DDBJ whole genome shotgun (WGS) entry which is preliminary data.</text>
</comment>
<dbReference type="Proteomes" id="UP000789525">
    <property type="component" value="Unassembled WGS sequence"/>
</dbReference>
<proteinExistence type="predicted"/>
<protein>
    <submittedName>
        <fullName evidence="1">11532_t:CDS:1</fullName>
    </submittedName>
</protein>
<reference evidence="1" key="1">
    <citation type="submission" date="2021-06" db="EMBL/GenBank/DDBJ databases">
        <authorList>
            <person name="Kallberg Y."/>
            <person name="Tangrot J."/>
            <person name="Rosling A."/>
        </authorList>
    </citation>
    <scope>NUCLEOTIDE SEQUENCE</scope>
    <source>
        <strain evidence="1">CL356</strain>
    </source>
</reference>
<evidence type="ECO:0000313" key="1">
    <source>
        <dbReference type="EMBL" id="CAG8439650.1"/>
    </source>
</evidence>
<name>A0ACA9JWA3_9GLOM</name>
<accession>A0ACA9JWA3</accession>
<sequence>MKKTFPKNQTSRKVSPAIENSTNPPTSHSPTPDSSKVNGNSNGTATSANVKVTIRVRPPNAVELSRGENEIWEVNNNSRKVGLNLDFIEKSRKQTAEYHFDEVFSGSDNKALFENGTVESAAKGSLPSRPNRYSTPGMAKLSGSVYSSVLNLIDLAGSEKATTSVDRRKEGSYINKRLLTRILQNSLSGNARVAVICTISPSIINLEESHNTLKFASRVKKVVTKAHTNEVLDDKALIQKYRIEIEELKAKLERTNVSDYQEKEQELSKRLQIVKAKHEEEMLEAQLIRTALKERIDHLTKLILTNTSFNGGGGAPSPIPSRKQSDMNAVEMDDEFFEYNIKLEEKDMKIGQLTSELKKKDELIAQLTAQLNNILFNNAKQNENELISKLQEQNEELQVLRDANKRLTNVVEQQQKKLQVLENSQ</sequence>
<organism evidence="1 2">
    <name type="scientific">Acaulospora colombiana</name>
    <dbReference type="NCBI Taxonomy" id="27376"/>
    <lineage>
        <taxon>Eukaryota</taxon>
        <taxon>Fungi</taxon>
        <taxon>Fungi incertae sedis</taxon>
        <taxon>Mucoromycota</taxon>
        <taxon>Glomeromycotina</taxon>
        <taxon>Glomeromycetes</taxon>
        <taxon>Diversisporales</taxon>
        <taxon>Acaulosporaceae</taxon>
        <taxon>Acaulospora</taxon>
    </lineage>
</organism>
<keyword evidence="2" id="KW-1185">Reference proteome</keyword>